<keyword evidence="13" id="KW-0460">Magnesium</keyword>
<comment type="catalytic activity">
    <reaction evidence="19">
        <text>10-formyltetrahydrofolyl-(gamma-L-Glu)(n) + L-glutamate + ATP = 10-formyltetrahydrofolyl-(gamma-L-Glu)(n+1) + ADP + phosphate + H(+)</text>
        <dbReference type="Rhea" id="RHEA:51904"/>
        <dbReference type="Rhea" id="RHEA-COMP:13088"/>
        <dbReference type="Rhea" id="RHEA-COMP:14300"/>
        <dbReference type="ChEBI" id="CHEBI:15378"/>
        <dbReference type="ChEBI" id="CHEBI:29985"/>
        <dbReference type="ChEBI" id="CHEBI:30616"/>
        <dbReference type="ChEBI" id="CHEBI:43474"/>
        <dbReference type="ChEBI" id="CHEBI:134413"/>
        <dbReference type="ChEBI" id="CHEBI:456216"/>
        <dbReference type="EC" id="6.3.2.17"/>
    </reaction>
</comment>
<evidence type="ECO:0000256" key="6">
    <source>
        <dbReference type="ARBA" id="ARBA00013023"/>
    </source>
</evidence>
<gene>
    <name evidence="25" type="ordered locus">Deba_0817</name>
</gene>
<evidence type="ECO:0000256" key="4">
    <source>
        <dbReference type="ARBA" id="ARBA00005150"/>
    </source>
</evidence>
<evidence type="ECO:0000256" key="20">
    <source>
        <dbReference type="ARBA" id="ARBA00049035"/>
    </source>
</evidence>
<comment type="pathway">
    <text evidence="4">Cofactor biosynthesis; tetrahydrofolylpolyglutamate biosynthesis.</text>
</comment>
<evidence type="ECO:0000256" key="11">
    <source>
        <dbReference type="ARBA" id="ARBA00022741"/>
    </source>
</evidence>
<dbReference type="GO" id="GO:0005737">
    <property type="term" value="C:cytoplasm"/>
    <property type="evidence" value="ECO:0007669"/>
    <property type="project" value="TreeGrafter"/>
</dbReference>
<dbReference type="HOGENOM" id="CLU_015869_1_2_7"/>
<evidence type="ECO:0000259" key="24">
    <source>
        <dbReference type="Pfam" id="PF08245"/>
    </source>
</evidence>
<dbReference type="GO" id="GO:0046872">
    <property type="term" value="F:metal ion binding"/>
    <property type="evidence" value="ECO:0007669"/>
    <property type="project" value="UniProtKB-KW"/>
</dbReference>
<dbReference type="PANTHER" id="PTHR11136:SF0">
    <property type="entry name" value="DIHYDROFOLATE SYNTHETASE-RELATED"/>
    <property type="match status" value="1"/>
</dbReference>
<evidence type="ECO:0000256" key="9">
    <source>
        <dbReference type="ARBA" id="ARBA00022598"/>
    </source>
</evidence>
<dbReference type="NCBIfam" id="TIGR01499">
    <property type="entry name" value="folC"/>
    <property type="match status" value="1"/>
</dbReference>
<evidence type="ECO:0000256" key="7">
    <source>
        <dbReference type="ARBA" id="ARBA00013025"/>
    </source>
</evidence>
<evidence type="ECO:0000256" key="22">
    <source>
        <dbReference type="PIRNR" id="PIRNR001563"/>
    </source>
</evidence>
<dbReference type="Pfam" id="PF02875">
    <property type="entry name" value="Mur_ligase_C"/>
    <property type="match status" value="1"/>
</dbReference>
<dbReference type="InterPro" id="IPR013221">
    <property type="entry name" value="Mur_ligase_cen"/>
</dbReference>
<dbReference type="Proteomes" id="UP000009047">
    <property type="component" value="Chromosome"/>
</dbReference>
<comment type="catalytic activity">
    <reaction evidence="20">
        <text>(6R)-5,10-methylenetetrahydrofolyl-(gamma-L-Glu)(n) + L-glutamate + ATP = (6R)-5,10-methylenetetrahydrofolyl-(gamma-L-Glu)(n+1) + ADP + phosphate + H(+)</text>
        <dbReference type="Rhea" id="RHEA:51912"/>
        <dbReference type="Rhea" id="RHEA-COMP:13257"/>
        <dbReference type="Rhea" id="RHEA-COMP:13258"/>
        <dbReference type="ChEBI" id="CHEBI:15378"/>
        <dbReference type="ChEBI" id="CHEBI:29985"/>
        <dbReference type="ChEBI" id="CHEBI:30616"/>
        <dbReference type="ChEBI" id="CHEBI:43474"/>
        <dbReference type="ChEBI" id="CHEBI:136572"/>
        <dbReference type="ChEBI" id="CHEBI:456216"/>
        <dbReference type="EC" id="6.3.2.17"/>
    </reaction>
</comment>
<dbReference type="PANTHER" id="PTHR11136">
    <property type="entry name" value="FOLYLPOLYGLUTAMATE SYNTHASE-RELATED"/>
    <property type="match status" value="1"/>
</dbReference>
<evidence type="ECO:0000256" key="16">
    <source>
        <dbReference type="ARBA" id="ARBA00030592"/>
    </source>
</evidence>
<evidence type="ECO:0000313" key="26">
    <source>
        <dbReference type="Proteomes" id="UP000009047"/>
    </source>
</evidence>
<dbReference type="InterPro" id="IPR001645">
    <property type="entry name" value="Folylpolyglutamate_synth"/>
</dbReference>
<evidence type="ECO:0000256" key="5">
    <source>
        <dbReference type="ARBA" id="ARBA00008276"/>
    </source>
</evidence>
<evidence type="ECO:0000256" key="12">
    <source>
        <dbReference type="ARBA" id="ARBA00022840"/>
    </source>
</evidence>
<dbReference type="EC" id="6.3.2.17" evidence="7"/>
<evidence type="ECO:0000256" key="17">
    <source>
        <dbReference type="ARBA" id="ARBA00032510"/>
    </source>
</evidence>
<dbReference type="Gene3D" id="3.90.190.20">
    <property type="entry name" value="Mur ligase, C-terminal domain"/>
    <property type="match status" value="1"/>
</dbReference>
<feature type="domain" description="Mur ligase central" evidence="24">
    <location>
        <begin position="46"/>
        <end position="262"/>
    </location>
</feature>
<comment type="catalytic activity">
    <reaction evidence="18">
        <text>(6S)-5,6,7,8-tetrahydrofolyl-(gamma-L-Glu)(n) + L-glutamate + ATP = (6S)-5,6,7,8-tetrahydrofolyl-(gamma-L-Glu)(n+1) + ADP + phosphate + H(+)</text>
        <dbReference type="Rhea" id="RHEA:10580"/>
        <dbReference type="Rhea" id="RHEA-COMP:14738"/>
        <dbReference type="Rhea" id="RHEA-COMP:14740"/>
        <dbReference type="ChEBI" id="CHEBI:15378"/>
        <dbReference type="ChEBI" id="CHEBI:29985"/>
        <dbReference type="ChEBI" id="CHEBI:30616"/>
        <dbReference type="ChEBI" id="CHEBI:43474"/>
        <dbReference type="ChEBI" id="CHEBI:141005"/>
        <dbReference type="ChEBI" id="CHEBI:456216"/>
        <dbReference type="EC" id="6.3.2.17"/>
    </reaction>
</comment>
<dbReference type="GO" id="GO:0008841">
    <property type="term" value="F:dihydrofolate synthase activity"/>
    <property type="evidence" value="ECO:0007669"/>
    <property type="project" value="UniProtKB-EC"/>
</dbReference>
<dbReference type="RefSeq" id="WP_013257643.1">
    <property type="nucleotide sequence ID" value="NC_014365.1"/>
</dbReference>
<dbReference type="STRING" id="644282.Deba_0817"/>
<evidence type="ECO:0000256" key="13">
    <source>
        <dbReference type="ARBA" id="ARBA00022842"/>
    </source>
</evidence>
<keyword evidence="14" id="KW-0289">Folate biosynthesis</keyword>
<evidence type="ECO:0000256" key="18">
    <source>
        <dbReference type="ARBA" id="ARBA00047493"/>
    </source>
</evidence>
<evidence type="ECO:0000256" key="19">
    <source>
        <dbReference type="ARBA" id="ARBA00047808"/>
    </source>
</evidence>
<protein>
    <recommendedName>
        <fullName evidence="8">Dihydrofolate synthase/folylpolyglutamate synthase</fullName>
        <ecNumber evidence="6">6.3.2.12</ecNumber>
        <ecNumber evidence="7">6.3.2.17</ecNumber>
    </recommendedName>
    <alternativeName>
        <fullName evidence="17">Folylpoly-gamma-glutamate synthetase-dihydrofolate synthetase</fullName>
    </alternativeName>
    <alternativeName>
        <fullName evidence="15">Folylpolyglutamate synthetase</fullName>
    </alternativeName>
    <alternativeName>
        <fullName evidence="16">Tetrahydrofolylpolyglutamate synthase</fullName>
    </alternativeName>
</protein>
<dbReference type="InterPro" id="IPR036565">
    <property type="entry name" value="Mur-like_cat_sf"/>
</dbReference>
<dbReference type="InterPro" id="IPR004101">
    <property type="entry name" value="Mur_ligase_C"/>
</dbReference>
<organism evidence="25 26">
    <name type="scientific">Desulfarculus baarsii (strain ATCC 33931 / DSM 2075 / LMG 7858 / VKM B-1802 / 2st14)</name>
    <dbReference type="NCBI Taxonomy" id="644282"/>
    <lineage>
        <taxon>Bacteria</taxon>
        <taxon>Pseudomonadati</taxon>
        <taxon>Thermodesulfobacteriota</taxon>
        <taxon>Desulfarculia</taxon>
        <taxon>Desulfarculales</taxon>
        <taxon>Desulfarculaceae</taxon>
        <taxon>Desulfarculus</taxon>
    </lineage>
</organism>
<evidence type="ECO:0000259" key="23">
    <source>
        <dbReference type="Pfam" id="PF02875"/>
    </source>
</evidence>
<keyword evidence="26" id="KW-1185">Reference proteome</keyword>
<feature type="domain" description="Mur ligase C-terminal" evidence="23">
    <location>
        <begin position="289"/>
        <end position="412"/>
    </location>
</feature>
<comment type="function">
    <text evidence="2">Functions in two distinct reactions of the de novo folate biosynthetic pathway. Catalyzes the addition of a glutamate residue to dihydropteroate (7,8-dihydropteroate or H2Pte) to form dihydrofolate (7,8-dihydrofolate monoglutamate or H2Pte-Glu). Also catalyzes successive additions of L-glutamate to tetrahydrofolate or 10-formyltetrahydrofolate or 5,10-methylenetetrahydrofolate, leading to folylpolyglutamate derivatives.</text>
</comment>
<evidence type="ECO:0000256" key="10">
    <source>
        <dbReference type="ARBA" id="ARBA00022723"/>
    </source>
</evidence>
<comment type="catalytic activity">
    <reaction evidence="21">
        <text>7,8-dihydropteroate + L-glutamate + ATP = 7,8-dihydrofolate + ADP + phosphate + H(+)</text>
        <dbReference type="Rhea" id="RHEA:23584"/>
        <dbReference type="ChEBI" id="CHEBI:15378"/>
        <dbReference type="ChEBI" id="CHEBI:17839"/>
        <dbReference type="ChEBI" id="CHEBI:29985"/>
        <dbReference type="ChEBI" id="CHEBI:30616"/>
        <dbReference type="ChEBI" id="CHEBI:43474"/>
        <dbReference type="ChEBI" id="CHEBI:57451"/>
        <dbReference type="ChEBI" id="CHEBI:456216"/>
        <dbReference type="EC" id="6.3.2.12"/>
    </reaction>
</comment>
<keyword evidence="10" id="KW-0479">Metal-binding</keyword>
<dbReference type="UniPathway" id="UPA00077">
    <property type="reaction ID" value="UER00157"/>
</dbReference>
<comment type="cofactor">
    <cofactor evidence="1">
        <name>Mg(2+)</name>
        <dbReference type="ChEBI" id="CHEBI:18420"/>
    </cofactor>
</comment>
<dbReference type="Pfam" id="PF08245">
    <property type="entry name" value="Mur_ligase_M"/>
    <property type="match status" value="1"/>
</dbReference>
<dbReference type="FunFam" id="3.40.1190.10:FF:000011">
    <property type="entry name" value="Folylpolyglutamate synthase/dihydrofolate synthase"/>
    <property type="match status" value="1"/>
</dbReference>
<dbReference type="SUPFAM" id="SSF53244">
    <property type="entry name" value="MurD-like peptide ligases, peptide-binding domain"/>
    <property type="match status" value="1"/>
</dbReference>
<dbReference type="eggNOG" id="COG0285">
    <property type="taxonomic scope" value="Bacteria"/>
</dbReference>
<dbReference type="Gene3D" id="3.40.1190.10">
    <property type="entry name" value="Mur-like, catalytic domain"/>
    <property type="match status" value="1"/>
</dbReference>
<dbReference type="GO" id="GO:0005524">
    <property type="term" value="F:ATP binding"/>
    <property type="evidence" value="ECO:0007669"/>
    <property type="project" value="UniProtKB-KW"/>
</dbReference>
<dbReference type="InterPro" id="IPR036615">
    <property type="entry name" value="Mur_ligase_C_dom_sf"/>
</dbReference>
<keyword evidence="12 22" id="KW-0067">ATP-binding</keyword>
<evidence type="ECO:0000256" key="15">
    <source>
        <dbReference type="ARBA" id="ARBA00030048"/>
    </source>
</evidence>
<dbReference type="GO" id="GO:0046656">
    <property type="term" value="P:folic acid biosynthetic process"/>
    <property type="evidence" value="ECO:0007669"/>
    <property type="project" value="UniProtKB-KW"/>
</dbReference>
<dbReference type="EC" id="6.3.2.12" evidence="6"/>
<dbReference type="EMBL" id="CP002085">
    <property type="protein sequence ID" value="ADK84188.1"/>
    <property type="molecule type" value="Genomic_DNA"/>
</dbReference>
<comment type="pathway">
    <text evidence="3">Cofactor biosynthesis; tetrahydrofolate biosynthesis; 7,8-dihydrofolate from 2-amino-4-hydroxy-6-hydroxymethyl-7,8-dihydropteridine diphosphate and 4-aminobenzoate: step 2/2.</text>
</comment>
<evidence type="ECO:0000256" key="2">
    <source>
        <dbReference type="ARBA" id="ARBA00002714"/>
    </source>
</evidence>
<evidence type="ECO:0000256" key="21">
    <source>
        <dbReference type="ARBA" id="ARBA00049161"/>
    </source>
</evidence>
<dbReference type="SUPFAM" id="SSF53623">
    <property type="entry name" value="MurD-like peptide ligases, catalytic domain"/>
    <property type="match status" value="1"/>
</dbReference>
<evidence type="ECO:0000256" key="8">
    <source>
        <dbReference type="ARBA" id="ARBA00019357"/>
    </source>
</evidence>
<sequence>METYEQAVQRLYDLQKFGIKLGLNSTERLLARLGDPHLKLPTVHLAGTNGKGSVGAMLEATLRQAGLKTGFYTSPHLVRFTERFKIDGQEIAENEVAALADDVWWVVDPSQPPTFFEIVTAMAFLHFARRGVDVLILETGLGGRLDATNVCRPLASLITNIGLEHQDFLGKTLASIAFEKAGVIKPATPLIHGVSQKPARAVIEARAREMAAPEIRLGREITCRRRADESFALRGRLWRFDDLRCNLRGRHQPLNAALALGATEVLAEKGLAVGPEHFAAGLRRVDWPGRLERWPTDEGEPALWLDGAHNIPSAKALLASIDLLRRPGGPLVMVVGVMADKAVDKILAIVLPAADRVVFSRPGYSRAATPQALAAAAPKDCPPSEINDDLASAIQRARELAGPEGVVLITGSLFTVGEARAILGGMPTSDLP</sequence>
<dbReference type="PIRSF" id="PIRSF001563">
    <property type="entry name" value="Folylpolyglu_synth"/>
    <property type="match status" value="1"/>
</dbReference>
<dbReference type="GO" id="GO:0004326">
    <property type="term" value="F:tetrahydrofolylpolyglutamate synthase activity"/>
    <property type="evidence" value="ECO:0007669"/>
    <property type="project" value="UniProtKB-EC"/>
</dbReference>
<accession>E1QF52</accession>
<evidence type="ECO:0000313" key="25">
    <source>
        <dbReference type="EMBL" id="ADK84188.1"/>
    </source>
</evidence>
<keyword evidence="9 22" id="KW-0436">Ligase</keyword>
<evidence type="ECO:0000256" key="14">
    <source>
        <dbReference type="ARBA" id="ARBA00022909"/>
    </source>
</evidence>
<name>E1QF52_DESB2</name>
<keyword evidence="11 22" id="KW-0547">Nucleotide-binding</keyword>
<evidence type="ECO:0000256" key="3">
    <source>
        <dbReference type="ARBA" id="ARBA00004799"/>
    </source>
</evidence>
<proteinExistence type="inferred from homology"/>
<dbReference type="KEGG" id="dbr:Deba_0817"/>
<dbReference type="GO" id="GO:0046654">
    <property type="term" value="P:tetrahydrofolate biosynthetic process"/>
    <property type="evidence" value="ECO:0007669"/>
    <property type="project" value="UniProtKB-UniPathway"/>
</dbReference>
<comment type="similarity">
    <text evidence="5 22">Belongs to the folylpolyglutamate synthase family.</text>
</comment>
<reference evidence="25 26" key="1">
    <citation type="journal article" date="2010" name="Stand. Genomic Sci.">
        <title>Complete genome sequence of Desulfarculus baarsii type strain (2st14).</title>
        <authorList>
            <person name="Sun H."/>
            <person name="Spring S."/>
            <person name="Lapidus A."/>
            <person name="Davenport K."/>
            <person name="Del Rio T.G."/>
            <person name="Tice H."/>
            <person name="Nolan M."/>
            <person name="Copeland A."/>
            <person name="Cheng J.F."/>
            <person name="Lucas S."/>
            <person name="Tapia R."/>
            <person name="Goodwin L."/>
            <person name="Pitluck S."/>
            <person name="Ivanova N."/>
            <person name="Pagani I."/>
            <person name="Mavromatis K."/>
            <person name="Ovchinnikova G."/>
            <person name="Pati A."/>
            <person name="Chen A."/>
            <person name="Palaniappan K."/>
            <person name="Hauser L."/>
            <person name="Chang Y.J."/>
            <person name="Jeffries C.D."/>
            <person name="Detter J.C."/>
            <person name="Han C."/>
            <person name="Rohde M."/>
            <person name="Brambilla E."/>
            <person name="Goker M."/>
            <person name="Woyke T."/>
            <person name="Bristow J."/>
            <person name="Eisen J.A."/>
            <person name="Markowitz V."/>
            <person name="Hugenholtz P."/>
            <person name="Kyrpides N.C."/>
            <person name="Klenk H.P."/>
            <person name="Land M."/>
        </authorList>
    </citation>
    <scope>NUCLEOTIDE SEQUENCE [LARGE SCALE GENOMIC DNA]</scope>
    <source>
        <strain evidence="26">ATCC 33931 / DSM 2075 / LMG 7858 / VKM B-1802 / 2st14</strain>
    </source>
</reference>
<evidence type="ECO:0000256" key="1">
    <source>
        <dbReference type="ARBA" id="ARBA00001946"/>
    </source>
</evidence>
<dbReference type="AlphaFoldDB" id="E1QF52"/>
<dbReference type="OrthoDB" id="9809356at2"/>